<dbReference type="Gene3D" id="1.10.10.60">
    <property type="entry name" value="Homeodomain-like"/>
    <property type="match status" value="2"/>
</dbReference>
<evidence type="ECO:0000313" key="6">
    <source>
        <dbReference type="Proteomes" id="UP000265715"/>
    </source>
</evidence>
<keyword evidence="1" id="KW-0805">Transcription regulation</keyword>
<organism evidence="5 6">
    <name type="scientific">Calidithermus terrae</name>
    <dbReference type="NCBI Taxonomy" id="1408545"/>
    <lineage>
        <taxon>Bacteria</taxon>
        <taxon>Thermotogati</taxon>
        <taxon>Deinococcota</taxon>
        <taxon>Deinococci</taxon>
        <taxon>Thermales</taxon>
        <taxon>Thermaceae</taxon>
        <taxon>Calidithermus</taxon>
    </lineage>
</organism>
<dbReference type="SMART" id="SM00342">
    <property type="entry name" value="HTH_ARAC"/>
    <property type="match status" value="1"/>
</dbReference>
<evidence type="ECO:0000256" key="3">
    <source>
        <dbReference type="ARBA" id="ARBA00023163"/>
    </source>
</evidence>
<comment type="caution">
    <text evidence="5">The sequence shown here is derived from an EMBL/GenBank/DDBJ whole genome shotgun (WGS) entry which is preliminary data.</text>
</comment>
<dbReference type="InterPro" id="IPR018060">
    <property type="entry name" value="HTH_AraC"/>
</dbReference>
<accession>A0A399EBX0</accession>
<keyword evidence="3" id="KW-0804">Transcription</keyword>
<keyword evidence="6" id="KW-1185">Reference proteome</keyword>
<dbReference type="InterPro" id="IPR009057">
    <property type="entry name" value="Homeodomain-like_sf"/>
</dbReference>
<dbReference type="PANTHER" id="PTHR43280:SF28">
    <property type="entry name" value="HTH-TYPE TRANSCRIPTIONAL ACTIVATOR RHAS"/>
    <property type="match status" value="1"/>
</dbReference>
<name>A0A399EBX0_9DEIN</name>
<evidence type="ECO:0000256" key="1">
    <source>
        <dbReference type="ARBA" id="ARBA00023015"/>
    </source>
</evidence>
<dbReference type="GO" id="GO:0003700">
    <property type="term" value="F:DNA-binding transcription factor activity"/>
    <property type="evidence" value="ECO:0007669"/>
    <property type="project" value="InterPro"/>
</dbReference>
<proteinExistence type="predicted"/>
<dbReference type="Pfam" id="PF12833">
    <property type="entry name" value="HTH_18"/>
    <property type="match status" value="1"/>
</dbReference>
<reference evidence="5 6" key="1">
    <citation type="submission" date="2018-08" db="EMBL/GenBank/DDBJ databases">
        <title>Meiothermus terrae DSM 26712 genome sequencing project.</title>
        <authorList>
            <person name="Da Costa M.S."/>
            <person name="Albuquerque L."/>
            <person name="Raposo P."/>
            <person name="Froufe H.J.C."/>
            <person name="Barroso C.S."/>
            <person name="Egas C."/>
        </authorList>
    </citation>
    <scope>NUCLEOTIDE SEQUENCE [LARGE SCALE GENOMIC DNA]</scope>
    <source>
        <strain evidence="5 6">DSM 26712</strain>
    </source>
</reference>
<dbReference type="AlphaFoldDB" id="A0A399EBX0"/>
<dbReference type="PANTHER" id="PTHR43280">
    <property type="entry name" value="ARAC-FAMILY TRANSCRIPTIONAL REGULATOR"/>
    <property type="match status" value="1"/>
</dbReference>
<dbReference type="OrthoDB" id="9816011at2"/>
<dbReference type="InterPro" id="IPR018062">
    <property type="entry name" value="HTH_AraC-typ_CS"/>
</dbReference>
<dbReference type="EMBL" id="QXDL01000133">
    <property type="protein sequence ID" value="RIH82147.1"/>
    <property type="molecule type" value="Genomic_DNA"/>
</dbReference>
<dbReference type="PROSITE" id="PS01124">
    <property type="entry name" value="HTH_ARAC_FAMILY_2"/>
    <property type="match status" value="1"/>
</dbReference>
<dbReference type="SUPFAM" id="SSF46689">
    <property type="entry name" value="Homeodomain-like"/>
    <property type="match status" value="2"/>
</dbReference>
<evidence type="ECO:0000259" key="4">
    <source>
        <dbReference type="PROSITE" id="PS01124"/>
    </source>
</evidence>
<dbReference type="PROSITE" id="PS00041">
    <property type="entry name" value="HTH_ARAC_FAMILY_1"/>
    <property type="match status" value="1"/>
</dbReference>
<dbReference type="GO" id="GO:0043565">
    <property type="term" value="F:sequence-specific DNA binding"/>
    <property type="evidence" value="ECO:0007669"/>
    <property type="project" value="InterPro"/>
</dbReference>
<evidence type="ECO:0000256" key="2">
    <source>
        <dbReference type="ARBA" id="ARBA00023125"/>
    </source>
</evidence>
<keyword evidence="2" id="KW-0238">DNA-binding</keyword>
<dbReference type="RefSeq" id="WP_119315781.1">
    <property type="nucleotide sequence ID" value="NZ_QXDL01000133.1"/>
</dbReference>
<feature type="domain" description="HTH araC/xylS-type" evidence="4">
    <location>
        <begin position="8"/>
        <end position="106"/>
    </location>
</feature>
<sequence length="146" mass="16879">MSNLRRLLRARDFLREAYHQPLNLPRIAAQANLSPHHFLRAYKRAFQETPHDTLTRLRLERAKTLLRQGELSVSEVCLEVGFESLSTFSGLFLREVGLPPSQYRKYATSQVYIPLLYRTLYVPACFLRVYGGPGAERNFEEAPLEP</sequence>
<protein>
    <submittedName>
        <fullName evidence="5">Melibiose operon regulatory protein</fullName>
    </submittedName>
</protein>
<dbReference type="Proteomes" id="UP000265715">
    <property type="component" value="Unassembled WGS sequence"/>
</dbReference>
<gene>
    <name evidence="5" type="primary">melR</name>
    <name evidence="5" type="ORF">Mterra_02792</name>
</gene>
<dbReference type="InterPro" id="IPR020449">
    <property type="entry name" value="Tscrpt_reg_AraC-type_HTH"/>
</dbReference>
<dbReference type="PRINTS" id="PR00032">
    <property type="entry name" value="HTHARAC"/>
</dbReference>
<evidence type="ECO:0000313" key="5">
    <source>
        <dbReference type="EMBL" id="RIH82147.1"/>
    </source>
</evidence>